<dbReference type="SUPFAM" id="SSF53649">
    <property type="entry name" value="Alkaline phosphatase-like"/>
    <property type="match status" value="1"/>
</dbReference>
<proteinExistence type="inferred from homology"/>
<evidence type="ECO:0000256" key="1">
    <source>
        <dbReference type="ARBA" id="ARBA00008779"/>
    </source>
</evidence>
<comment type="similarity">
    <text evidence="1">Belongs to the sulfatase family.</text>
</comment>
<keyword evidence="3" id="KW-0378">Hydrolase</keyword>
<evidence type="ECO:0000313" key="6">
    <source>
        <dbReference type="Proteomes" id="UP001144280"/>
    </source>
</evidence>
<dbReference type="EMBL" id="BSDI01000007">
    <property type="protein sequence ID" value="GLH96799.1"/>
    <property type="molecule type" value="Genomic_DNA"/>
</dbReference>
<gene>
    <name evidence="5" type="ORF">Pa4123_20730</name>
</gene>
<dbReference type="PROSITE" id="PS00523">
    <property type="entry name" value="SULFATASE_1"/>
    <property type="match status" value="1"/>
</dbReference>
<dbReference type="RefSeq" id="WP_281894079.1">
    <property type="nucleotide sequence ID" value="NZ_BSDI01000007.1"/>
</dbReference>
<keyword evidence="2" id="KW-0479">Metal-binding</keyword>
<evidence type="ECO:0000256" key="2">
    <source>
        <dbReference type="ARBA" id="ARBA00022723"/>
    </source>
</evidence>
<comment type="caution">
    <text evidence="5">The sequence shown here is derived from an EMBL/GenBank/DDBJ whole genome shotgun (WGS) entry which is preliminary data.</text>
</comment>
<protein>
    <submittedName>
        <fullName evidence="5">Sulfatase</fullName>
    </submittedName>
</protein>
<reference evidence="5" key="1">
    <citation type="submission" date="2022-12" db="EMBL/GenBank/DDBJ databases">
        <title>New Phytohabitans aurantiacus sp. RD004123 nov., an actinomycete isolated from soil.</title>
        <authorList>
            <person name="Triningsih D.W."/>
            <person name="Harunari E."/>
            <person name="Igarashi Y."/>
        </authorList>
    </citation>
    <scope>NUCLEOTIDE SEQUENCE</scope>
    <source>
        <strain evidence="5">RD004123</strain>
    </source>
</reference>
<dbReference type="Proteomes" id="UP001144280">
    <property type="component" value="Unassembled WGS sequence"/>
</dbReference>
<dbReference type="Gene3D" id="3.40.720.10">
    <property type="entry name" value="Alkaline Phosphatase, subunit A"/>
    <property type="match status" value="1"/>
</dbReference>
<sequence>MRPNVVVFVPDQLRADAVGAFGNTVVSTPHIDALAARGARFDNAYAQHPVCSPSRASFLTGWYPHVRGHRSLTYLLEAGEPNFLKTFKDNGYHVAWVGERGDTFAPGATERSVHEYGFSVQPSGMKWAKDIAYRDETAARLFLVGKVDSSLDFDEAAVQTAERWLAARPPQPWVLFVPLLAPHVPFRSQEPWHSLYDPAAMPDPAPIPSSSEPAFHQAIREAYGIQDVTAETWREITAIYYAMVSRMDHHLGRVLAAVDAIGAADDTVTAFFADHGEYLGDYGLVEKWPTSMTGNILRNPLILAGPGIPEGGVDGGMVELIDVFPTLLELAGVPDDTHRHYGRSLVPRLRGEVDEHRAFAFSEGGFTIEEEPQYEHAPFPYDAKTDLQHARPSLVGKAVAVRDRRWTYVHRLYDPPELYDREADPSELVNLAGRPELADTERRFRDEVLRWLLATTDAFPYTRDPRRPDVALPHPSP</sequence>
<organism evidence="5 6">
    <name type="scientific">Phytohabitans aurantiacus</name>
    <dbReference type="NCBI Taxonomy" id="3016789"/>
    <lineage>
        <taxon>Bacteria</taxon>
        <taxon>Bacillati</taxon>
        <taxon>Actinomycetota</taxon>
        <taxon>Actinomycetes</taxon>
        <taxon>Micromonosporales</taxon>
        <taxon>Micromonosporaceae</taxon>
    </lineage>
</organism>
<name>A0ABQ5QRD9_9ACTN</name>
<keyword evidence="6" id="KW-1185">Reference proteome</keyword>
<accession>A0ABQ5QRD9</accession>
<dbReference type="PANTHER" id="PTHR45953">
    <property type="entry name" value="IDURONATE 2-SULFATASE"/>
    <property type="match status" value="1"/>
</dbReference>
<evidence type="ECO:0000256" key="3">
    <source>
        <dbReference type="ARBA" id="ARBA00022801"/>
    </source>
</evidence>
<feature type="domain" description="Sulfatase N-terminal" evidence="4">
    <location>
        <begin position="3"/>
        <end position="333"/>
    </location>
</feature>
<dbReference type="PANTHER" id="PTHR45953:SF1">
    <property type="entry name" value="IDURONATE 2-SULFATASE"/>
    <property type="match status" value="1"/>
</dbReference>
<evidence type="ECO:0000313" key="5">
    <source>
        <dbReference type="EMBL" id="GLH96799.1"/>
    </source>
</evidence>
<dbReference type="InterPro" id="IPR024607">
    <property type="entry name" value="Sulfatase_CS"/>
</dbReference>
<evidence type="ECO:0000259" key="4">
    <source>
        <dbReference type="Pfam" id="PF00884"/>
    </source>
</evidence>
<dbReference type="InterPro" id="IPR000917">
    <property type="entry name" value="Sulfatase_N"/>
</dbReference>
<dbReference type="CDD" id="cd16150">
    <property type="entry name" value="sulfatase_like"/>
    <property type="match status" value="1"/>
</dbReference>
<dbReference type="Pfam" id="PF00884">
    <property type="entry name" value="Sulfatase"/>
    <property type="match status" value="1"/>
</dbReference>
<dbReference type="InterPro" id="IPR017850">
    <property type="entry name" value="Alkaline_phosphatase_core_sf"/>
</dbReference>